<organism evidence="2 3">
    <name type="scientific">Portunus trituberculatus</name>
    <name type="common">Swimming crab</name>
    <name type="synonym">Neptunus trituberculatus</name>
    <dbReference type="NCBI Taxonomy" id="210409"/>
    <lineage>
        <taxon>Eukaryota</taxon>
        <taxon>Metazoa</taxon>
        <taxon>Ecdysozoa</taxon>
        <taxon>Arthropoda</taxon>
        <taxon>Crustacea</taxon>
        <taxon>Multicrustacea</taxon>
        <taxon>Malacostraca</taxon>
        <taxon>Eumalacostraca</taxon>
        <taxon>Eucarida</taxon>
        <taxon>Decapoda</taxon>
        <taxon>Pleocyemata</taxon>
        <taxon>Brachyura</taxon>
        <taxon>Eubrachyura</taxon>
        <taxon>Portunoidea</taxon>
        <taxon>Portunidae</taxon>
        <taxon>Portuninae</taxon>
        <taxon>Portunus</taxon>
    </lineage>
</organism>
<dbReference type="EMBL" id="VSRR010007159">
    <property type="protein sequence ID" value="MPC46343.1"/>
    <property type="molecule type" value="Genomic_DNA"/>
</dbReference>
<name>A0A5B7FMK6_PORTR</name>
<evidence type="ECO:0000256" key="1">
    <source>
        <dbReference type="SAM" id="MobiDB-lite"/>
    </source>
</evidence>
<accession>A0A5B7FMK6</accession>
<proteinExistence type="predicted"/>
<dbReference type="AlphaFoldDB" id="A0A5B7FMK6"/>
<comment type="caution">
    <text evidence="2">The sequence shown here is derived from an EMBL/GenBank/DDBJ whole genome shotgun (WGS) entry which is preliminary data.</text>
</comment>
<sequence length="65" mass="7475">MREPGENQLREETQGKTKSEIEGWDCGRTAMDGQHRGSCKGHRQLEETCAWHQHFTHPGEVAKEK</sequence>
<gene>
    <name evidence="2" type="ORF">E2C01_040061</name>
</gene>
<evidence type="ECO:0000313" key="2">
    <source>
        <dbReference type="EMBL" id="MPC46343.1"/>
    </source>
</evidence>
<dbReference type="Proteomes" id="UP000324222">
    <property type="component" value="Unassembled WGS sequence"/>
</dbReference>
<feature type="compositionally biased region" description="Basic and acidic residues" evidence="1">
    <location>
        <begin position="1"/>
        <end position="21"/>
    </location>
</feature>
<evidence type="ECO:0000313" key="3">
    <source>
        <dbReference type="Proteomes" id="UP000324222"/>
    </source>
</evidence>
<feature type="region of interest" description="Disordered" evidence="1">
    <location>
        <begin position="1"/>
        <end position="23"/>
    </location>
</feature>
<protein>
    <submittedName>
        <fullName evidence="2">Uncharacterized protein</fullName>
    </submittedName>
</protein>
<reference evidence="2 3" key="1">
    <citation type="submission" date="2019-05" db="EMBL/GenBank/DDBJ databases">
        <title>Another draft genome of Portunus trituberculatus and its Hox gene families provides insights of decapod evolution.</title>
        <authorList>
            <person name="Jeong J.-H."/>
            <person name="Song I."/>
            <person name="Kim S."/>
            <person name="Choi T."/>
            <person name="Kim D."/>
            <person name="Ryu S."/>
            <person name="Kim W."/>
        </authorList>
    </citation>
    <scope>NUCLEOTIDE SEQUENCE [LARGE SCALE GENOMIC DNA]</scope>
    <source>
        <tissue evidence="2">Muscle</tissue>
    </source>
</reference>
<keyword evidence="3" id="KW-1185">Reference proteome</keyword>